<evidence type="ECO:0000313" key="1">
    <source>
        <dbReference type="EMBL" id="RND81768.1"/>
    </source>
</evidence>
<comment type="caution">
    <text evidence="1">The sequence shown here is derived from an EMBL/GenBank/DDBJ whole genome shotgun (WGS) entry which is preliminary data.</text>
</comment>
<name>A0A422M3A3_LACPA</name>
<proteinExistence type="predicted"/>
<gene>
    <name evidence="1" type="ORF">FAM18157_01291</name>
</gene>
<reference evidence="1 2" key="1">
    <citation type="journal article" date="2018" name="Front. Microbiol.">
        <title>Conversion of Methionine to Cysteine in Lactobacillus paracasei Depends on the Highly Mobile cysK-ctl-cysE Gene Cluster.</title>
        <authorList>
            <person name="Wuthrich D."/>
            <person name="Irmler S."/>
            <person name="Berthoud H."/>
            <person name="Guggenbuhl B."/>
            <person name="Eugster E."/>
            <person name="Bruggmann R."/>
        </authorList>
    </citation>
    <scope>NUCLEOTIDE SEQUENCE [LARGE SCALE GENOMIC DNA]</scope>
    <source>
        <strain evidence="1 2">FAM18157</strain>
    </source>
</reference>
<dbReference type="AlphaFoldDB" id="A0A422M3A3"/>
<protein>
    <submittedName>
        <fullName evidence="1">Uncharacterized protein</fullName>
    </submittedName>
</protein>
<sequence>MQMVVNVLIEHDSFVKRDLLNFLNDLGFIRVVPPTEAINPDLIITTLTKPKRVIPCMGHPFDPTVPLITWSKEPSDQDYFHLFQRLKRLQREQRTAADTNQTRQ</sequence>
<organism evidence="1 2">
    <name type="scientific">Lacticaseibacillus paracasei</name>
    <name type="common">Lactobacillus paracasei</name>
    <dbReference type="NCBI Taxonomy" id="1597"/>
    <lineage>
        <taxon>Bacteria</taxon>
        <taxon>Bacillati</taxon>
        <taxon>Bacillota</taxon>
        <taxon>Bacilli</taxon>
        <taxon>Lactobacillales</taxon>
        <taxon>Lactobacillaceae</taxon>
        <taxon>Lacticaseibacillus</taxon>
    </lineage>
</organism>
<dbReference type="Proteomes" id="UP000284716">
    <property type="component" value="Unassembled WGS sequence"/>
</dbReference>
<accession>A0A422M3A3</accession>
<dbReference type="EMBL" id="LKFS01000049">
    <property type="protein sequence ID" value="RND81768.1"/>
    <property type="molecule type" value="Genomic_DNA"/>
</dbReference>
<evidence type="ECO:0000313" key="2">
    <source>
        <dbReference type="Proteomes" id="UP000284716"/>
    </source>
</evidence>